<dbReference type="AlphaFoldDB" id="A0A1I4TPE7"/>
<keyword evidence="5 6" id="KW-0472">Membrane</keyword>
<dbReference type="PANTHER" id="PTHR46797:SF1">
    <property type="entry name" value="METHYLPHOSPHONATE SYNTHASE"/>
    <property type="match status" value="1"/>
</dbReference>
<gene>
    <name evidence="8" type="ORF">SAMN05444143_102215</name>
</gene>
<keyword evidence="3 6" id="KW-1133">Transmembrane helix</keyword>
<sequence length="190" mass="21615">MSKLKTIRESQNLTQEELAQKSGVSVRTIQRIETGKEPKGYTLKVLAKVLAIEANELLIEKPTKENLANVVEIDKNQETDLINFTKLKLINLSSIPFIIIPPFNIIIPLLLMFRMKQRNSLAKQLISIQILWTIMAPIIFMLGIFLKLGNQFTILLMALIVISNVIIVLRNAVALDKEKKLFFTLNFSIL</sequence>
<feature type="transmembrane region" description="Helical" evidence="6">
    <location>
        <begin position="94"/>
        <end position="113"/>
    </location>
</feature>
<keyword evidence="9" id="KW-1185">Reference proteome</keyword>
<evidence type="ECO:0000259" key="7">
    <source>
        <dbReference type="PROSITE" id="PS50943"/>
    </source>
</evidence>
<dbReference type="Pfam" id="PF09685">
    <property type="entry name" value="MamF_MmsF"/>
    <property type="match status" value="1"/>
</dbReference>
<dbReference type="eggNOG" id="COG3620">
    <property type="taxonomic scope" value="Bacteria"/>
</dbReference>
<dbReference type="Proteomes" id="UP000182961">
    <property type="component" value="Unassembled WGS sequence"/>
</dbReference>
<proteinExistence type="predicted"/>
<feature type="transmembrane region" description="Helical" evidence="6">
    <location>
        <begin position="125"/>
        <end position="146"/>
    </location>
</feature>
<dbReference type="InterPro" id="IPR010982">
    <property type="entry name" value="Lambda_DNA-bd_dom_sf"/>
</dbReference>
<dbReference type="SMART" id="SM00530">
    <property type="entry name" value="HTH_XRE"/>
    <property type="match status" value="1"/>
</dbReference>
<dbReference type="InterPro" id="IPR019109">
    <property type="entry name" value="MamF_MmsF"/>
</dbReference>
<protein>
    <recommendedName>
        <fullName evidence="7">HTH cro/C1-type domain-containing protein</fullName>
    </recommendedName>
</protein>
<dbReference type="PROSITE" id="PS50943">
    <property type="entry name" value="HTH_CROC1"/>
    <property type="match status" value="1"/>
</dbReference>
<accession>A0A1I4TPE7</accession>
<dbReference type="GO" id="GO:0003700">
    <property type="term" value="F:DNA-binding transcription factor activity"/>
    <property type="evidence" value="ECO:0007669"/>
    <property type="project" value="TreeGrafter"/>
</dbReference>
<dbReference type="InterPro" id="IPR001387">
    <property type="entry name" value="Cro/C1-type_HTH"/>
</dbReference>
<feature type="transmembrane region" description="Helical" evidence="6">
    <location>
        <begin position="152"/>
        <end position="173"/>
    </location>
</feature>
<evidence type="ECO:0000256" key="2">
    <source>
        <dbReference type="ARBA" id="ARBA00022692"/>
    </source>
</evidence>
<evidence type="ECO:0000313" key="8">
    <source>
        <dbReference type="EMBL" id="SFM78644.1"/>
    </source>
</evidence>
<dbReference type="GO" id="GO:0003677">
    <property type="term" value="F:DNA binding"/>
    <property type="evidence" value="ECO:0007669"/>
    <property type="project" value="UniProtKB-KW"/>
</dbReference>
<evidence type="ECO:0000256" key="6">
    <source>
        <dbReference type="SAM" id="Phobius"/>
    </source>
</evidence>
<dbReference type="Pfam" id="PF01381">
    <property type="entry name" value="HTH_3"/>
    <property type="match status" value="1"/>
</dbReference>
<name>A0A1I4TPE7_9FLAO</name>
<dbReference type="PANTHER" id="PTHR46797">
    <property type="entry name" value="HTH-TYPE TRANSCRIPTIONAL REGULATOR"/>
    <property type="match status" value="1"/>
</dbReference>
<dbReference type="Gene3D" id="1.10.260.40">
    <property type="entry name" value="lambda repressor-like DNA-binding domains"/>
    <property type="match status" value="1"/>
</dbReference>
<dbReference type="SUPFAM" id="SSF47413">
    <property type="entry name" value="lambda repressor-like DNA-binding domains"/>
    <property type="match status" value="1"/>
</dbReference>
<evidence type="ECO:0000256" key="3">
    <source>
        <dbReference type="ARBA" id="ARBA00022989"/>
    </source>
</evidence>
<comment type="subcellular location">
    <subcellularLocation>
        <location evidence="1">Membrane</location>
        <topology evidence="1">Multi-pass membrane protein</topology>
    </subcellularLocation>
</comment>
<dbReference type="GO" id="GO:0005829">
    <property type="term" value="C:cytosol"/>
    <property type="evidence" value="ECO:0007669"/>
    <property type="project" value="TreeGrafter"/>
</dbReference>
<evidence type="ECO:0000256" key="1">
    <source>
        <dbReference type="ARBA" id="ARBA00004141"/>
    </source>
</evidence>
<evidence type="ECO:0000313" key="9">
    <source>
        <dbReference type="Proteomes" id="UP000182961"/>
    </source>
</evidence>
<dbReference type="EMBL" id="FOUT01000002">
    <property type="protein sequence ID" value="SFM78644.1"/>
    <property type="molecule type" value="Genomic_DNA"/>
</dbReference>
<dbReference type="STRING" id="29536.FLB_13610"/>
<dbReference type="InterPro" id="IPR050807">
    <property type="entry name" value="TransReg_Diox_bact_type"/>
</dbReference>
<organism evidence="8 9">
    <name type="scientific">Flavobacterium succinicans</name>
    <dbReference type="NCBI Taxonomy" id="29536"/>
    <lineage>
        <taxon>Bacteria</taxon>
        <taxon>Pseudomonadati</taxon>
        <taxon>Bacteroidota</taxon>
        <taxon>Flavobacteriia</taxon>
        <taxon>Flavobacteriales</taxon>
        <taxon>Flavobacteriaceae</taxon>
        <taxon>Flavobacterium</taxon>
    </lineage>
</organism>
<evidence type="ECO:0000256" key="4">
    <source>
        <dbReference type="ARBA" id="ARBA00023125"/>
    </source>
</evidence>
<keyword evidence="2 6" id="KW-0812">Transmembrane</keyword>
<evidence type="ECO:0000256" key="5">
    <source>
        <dbReference type="ARBA" id="ARBA00023136"/>
    </source>
</evidence>
<reference evidence="9" key="1">
    <citation type="submission" date="2016-10" db="EMBL/GenBank/DDBJ databases">
        <authorList>
            <person name="Varghese N."/>
            <person name="Submissions S."/>
        </authorList>
    </citation>
    <scope>NUCLEOTIDE SEQUENCE [LARGE SCALE GENOMIC DNA]</scope>
    <source>
        <strain evidence="9">DSM 4002</strain>
    </source>
</reference>
<keyword evidence="4" id="KW-0238">DNA-binding</keyword>
<dbReference type="RefSeq" id="WP_024980098.1">
    <property type="nucleotide sequence ID" value="NZ_CBCRUM010000010.1"/>
</dbReference>
<feature type="domain" description="HTH cro/C1-type" evidence="7">
    <location>
        <begin position="4"/>
        <end position="57"/>
    </location>
</feature>
<dbReference type="CDD" id="cd00093">
    <property type="entry name" value="HTH_XRE"/>
    <property type="match status" value="1"/>
</dbReference>